<dbReference type="EMBL" id="DSVL01000435">
    <property type="protein sequence ID" value="HFH30637.1"/>
    <property type="molecule type" value="Genomic_DNA"/>
</dbReference>
<feature type="signal peptide" evidence="1">
    <location>
        <begin position="1"/>
        <end position="20"/>
    </location>
</feature>
<sequence length="160" mass="17552">MKRILIFLVSAFLMAGSLQAQTSASSAGKKSVTVDFEITMKDLALAAKTQNDRAIPTNRALILDGDIGTITVHEDSDTSFVAEVELLNGIWVNEEQVELYRTYILCEGPQFRSFFSSKSPAKLKGGQTIIVLATYEGLGVDYDGKTPVSVVRAIDIRRIY</sequence>
<evidence type="ECO:0000313" key="2">
    <source>
        <dbReference type="EMBL" id="HFH30637.1"/>
    </source>
</evidence>
<gene>
    <name evidence="2" type="ORF">ENS59_14195</name>
</gene>
<proteinExistence type="predicted"/>
<name>A0A7C3E707_9SPIR</name>
<feature type="chain" id="PRO_5027914641" evidence="1">
    <location>
        <begin position="21"/>
        <end position="160"/>
    </location>
</feature>
<accession>A0A7C3E707</accession>
<dbReference type="AlphaFoldDB" id="A0A7C3E707"/>
<comment type="caution">
    <text evidence="2">The sequence shown here is derived from an EMBL/GenBank/DDBJ whole genome shotgun (WGS) entry which is preliminary data.</text>
</comment>
<protein>
    <submittedName>
        <fullName evidence="2">Uncharacterized protein</fullName>
    </submittedName>
</protein>
<organism evidence="2">
    <name type="scientific">Gracilinema caldarium</name>
    <dbReference type="NCBI Taxonomy" id="215591"/>
    <lineage>
        <taxon>Bacteria</taxon>
        <taxon>Pseudomonadati</taxon>
        <taxon>Spirochaetota</taxon>
        <taxon>Spirochaetia</taxon>
        <taxon>Spirochaetales</taxon>
        <taxon>Breznakiellaceae</taxon>
        <taxon>Gracilinema</taxon>
    </lineage>
</organism>
<reference evidence="2" key="1">
    <citation type="journal article" date="2020" name="mSystems">
        <title>Genome- and Community-Level Interaction Insights into Carbon Utilization and Element Cycling Functions of Hydrothermarchaeota in Hydrothermal Sediment.</title>
        <authorList>
            <person name="Zhou Z."/>
            <person name="Liu Y."/>
            <person name="Xu W."/>
            <person name="Pan J."/>
            <person name="Luo Z.H."/>
            <person name="Li M."/>
        </authorList>
    </citation>
    <scope>NUCLEOTIDE SEQUENCE [LARGE SCALE GENOMIC DNA]</scope>
    <source>
        <strain evidence="2">SpSt-503</strain>
    </source>
</reference>
<keyword evidence="1" id="KW-0732">Signal</keyword>
<evidence type="ECO:0000256" key="1">
    <source>
        <dbReference type="SAM" id="SignalP"/>
    </source>
</evidence>